<evidence type="ECO:0000259" key="10">
    <source>
        <dbReference type="PROSITE" id="PS51123"/>
    </source>
</evidence>
<dbReference type="STRING" id="452.Lspi_0219"/>
<keyword evidence="6 7" id="KW-0472">Membrane</keyword>
<feature type="transmembrane region" description="Helical" evidence="9">
    <location>
        <begin position="34"/>
        <end position="54"/>
    </location>
</feature>
<organism evidence="11 12">
    <name type="scientific">Legionella spiritensis</name>
    <dbReference type="NCBI Taxonomy" id="452"/>
    <lineage>
        <taxon>Bacteria</taxon>
        <taxon>Pseudomonadati</taxon>
        <taxon>Pseudomonadota</taxon>
        <taxon>Gammaproteobacteria</taxon>
        <taxon>Legionellales</taxon>
        <taxon>Legionellaceae</taxon>
        <taxon>Legionella</taxon>
    </lineage>
</organism>
<dbReference type="NCBIfam" id="NF006548">
    <property type="entry name" value="PRK09041.1"/>
    <property type="match status" value="1"/>
</dbReference>
<comment type="caution">
    <text evidence="11">The sequence shown here is derived from an EMBL/GenBank/DDBJ whole genome shotgun (WGS) entry which is preliminary data.</text>
</comment>
<proteinExistence type="inferred from homology"/>
<evidence type="ECO:0000256" key="2">
    <source>
        <dbReference type="ARBA" id="ARBA00008914"/>
    </source>
</evidence>
<evidence type="ECO:0000256" key="5">
    <source>
        <dbReference type="ARBA" id="ARBA00022989"/>
    </source>
</evidence>
<protein>
    <submittedName>
        <fullName evidence="11">Flagellar motor protein MotB</fullName>
    </submittedName>
</protein>
<evidence type="ECO:0000256" key="6">
    <source>
        <dbReference type="ARBA" id="ARBA00023136"/>
    </source>
</evidence>
<dbReference type="Proteomes" id="UP000054877">
    <property type="component" value="Unassembled WGS sequence"/>
</dbReference>
<dbReference type="CDD" id="cd07185">
    <property type="entry name" value="OmpA_C-like"/>
    <property type="match status" value="1"/>
</dbReference>
<feature type="compositionally biased region" description="Pro residues" evidence="8">
    <location>
        <begin position="334"/>
        <end position="343"/>
    </location>
</feature>
<dbReference type="AlphaFoldDB" id="A0A0W0ZAJ8"/>
<keyword evidence="5 9" id="KW-1133">Transmembrane helix</keyword>
<dbReference type="PATRIC" id="fig|452.5.peg.239"/>
<keyword evidence="4 9" id="KW-0812">Transmembrane</keyword>
<dbReference type="Gene3D" id="3.30.1330.60">
    <property type="entry name" value="OmpA-like domain"/>
    <property type="match status" value="1"/>
</dbReference>
<dbReference type="PANTHER" id="PTHR30329">
    <property type="entry name" value="STATOR ELEMENT OF FLAGELLAR MOTOR COMPLEX"/>
    <property type="match status" value="1"/>
</dbReference>
<feature type="domain" description="OmpA-like" evidence="10">
    <location>
        <begin position="165"/>
        <end position="286"/>
    </location>
</feature>
<evidence type="ECO:0000256" key="3">
    <source>
        <dbReference type="ARBA" id="ARBA00022475"/>
    </source>
</evidence>
<dbReference type="InterPro" id="IPR006665">
    <property type="entry name" value="OmpA-like"/>
</dbReference>
<dbReference type="PANTHER" id="PTHR30329:SF21">
    <property type="entry name" value="LIPOPROTEIN YIAD-RELATED"/>
    <property type="match status" value="1"/>
</dbReference>
<dbReference type="Pfam" id="PF13677">
    <property type="entry name" value="MotB_plug"/>
    <property type="match status" value="1"/>
</dbReference>
<keyword evidence="11" id="KW-0966">Cell projection</keyword>
<dbReference type="SUPFAM" id="SSF103088">
    <property type="entry name" value="OmpA-like"/>
    <property type="match status" value="1"/>
</dbReference>
<dbReference type="GO" id="GO:0005886">
    <property type="term" value="C:plasma membrane"/>
    <property type="evidence" value="ECO:0007669"/>
    <property type="project" value="UniProtKB-SubCell"/>
</dbReference>
<evidence type="ECO:0000256" key="8">
    <source>
        <dbReference type="SAM" id="MobiDB-lite"/>
    </source>
</evidence>
<feature type="compositionally biased region" description="Polar residues" evidence="8">
    <location>
        <begin position="319"/>
        <end position="329"/>
    </location>
</feature>
<dbReference type="OrthoDB" id="9809186at2"/>
<dbReference type="Pfam" id="PF00691">
    <property type="entry name" value="OmpA"/>
    <property type="match status" value="1"/>
</dbReference>
<keyword evidence="11" id="KW-0282">Flagellum</keyword>
<sequence length="352" mass="38537">MTDNHDEKDEEVKQPIIRKIKKHAHKHHGGSWKIAYADFVTAMMAFFLLMWLLASLNKAQKEGIADYFKQPLKVALISGESMGARDSTAKGGGDNIEKHDGMVSATDQPVNEKKQINKVEDPADKAQEMKQLEKLKSNIMLTISKDPALAGLKDQLIMDVVPEGLRVQLIDNQNRPMFDMGSDHIDADVKNILGKIAKLLNTMPNKITIQGHTDAHPFHNPEALEQTNWELSTQRANTARRALVEAGMVEDKVLRVAGYASSILLDKADPFNPVNRRISIIVMKKDAEKQLLGNETPSIPASSLVAPPIKGTSHIPKATPTSPKQSPASVTPAPDLPASPTPPAKSNSTTTH</sequence>
<evidence type="ECO:0000256" key="9">
    <source>
        <dbReference type="SAM" id="Phobius"/>
    </source>
</evidence>
<evidence type="ECO:0000256" key="7">
    <source>
        <dbReference type="PROSITE-ProRule" id="PRU00473"/>
    </source>
</evidence>
<dbReference type="InterPro" id="IPR036737">
    <property type="entry name" value="OmpA-like_sf"/>
</dbReference>
<evidence type="ECO:0000313" key="11">
    <source>
        <dbReference type="EMBL" id="KTD66156.1"/>
    </source>
</evidence>
<gene>
    <name evidence="11" type="primary">motB_1</name>
    <name evidence="11" type="ORF">Lspi_0219</name>
</gene>
<evidence type="ECO:0000256" key="1">
    <source>
        <dbReference type="ARBA" id="ARBA00004162"/>
    </source>
</evidence>
<dbReference type="InterPro" id="IPR025713">
    <property type="entry name" value="MotB-like_N_dom"/>
</dbReference>
<reference evidence="11 12" key="1">
    <citation type="submission" date="2015-11" db="EMBL/GenBank/DDBJ databases">
        <title>Genomic analysis of 38 Legionella species identifies large and diverse effector repertoires.</title>
        <authorList>
            <person name="Burstein D."/>
            <person name="Amaro F."/>
            <person name="Zusman T."/>
            <person name="Lifshitz Z."/>
            <person name="Cohen O."/>
            <person name="Gilbert J.A."/>
            <person name="Pupko T."/>
            <person name="Shuman H.A."/>
            <person name="Segal G."/>
        </authorList>
    </citation>
    <scope>NUCLEOTIDE SEQUENCE [LARGE SCALE GENOMIC DNA]</scope>
    <source>
        <strain evidence="11 12">Mt.St.Helens-9</strain>
    </source>
</reference>
<feature type="region of interest" description="Disordered" evidence="8">
    <location>
        <begin position="293"/>
        <end position="352"/>
    </location>
</feature>
<dbReference type="EMBL" id="LNYX01000002">
    <property type="protein sequence ID" value="KTD66156.1"/>
    <property type="molecule type" value="Genomic_DNA"/>
</dbReference>
<keyword evidence="12" id="KW-1185">Reference proteome</keyword>
<comment type="subcellular location">
    <subcellularLocation>
        <location evidence="1">Cell membrane</location>
        <topology evidence="1">Single-pass membrane protein</topology>
    </subcellularLocation>
</comment>
<dbReference type="InterPro" id="IPR050330">
    <property type="entry name" value="Bact_OuterMem_StrucFunc"/>
</dbReference>
<comment type="similarity">
    <text evidence="2">Belongs to the MotB family.</text>
</comment>
<evidence type="ECO:0000313" key="12">
    <source>
        <dbReference type="Proteomes" id="UP000054877"/>
    </source>
</evidence>
<keyword evidence="3" id="KW-1003">Cell membrane</keyword>
<evidence type="ECO:0000256" key="4">
    <source>
        <dbReference type="ARBA" id="ARBA00022692"/>
    </source>
</evidence>
<keyword evidence="11" id="KW-0969">Cilium</keyword>
<accession>A0A0W0ZAJ8</accession>
<dbReference type="PROSITE" id="PS51123">
    <property type="entry name" value="OMPA_2"/>
    <property type="match status" value="1"/>
</dbReference>
<name>A0A0W0ZAJ8_LEGSP</name>